<organism evidence="8">
    <name type="scientific">mine drainage metagenome</name>
    <dbReference type="NCBI Taxonomy" id="410659"/>
    <lineage>
        <taxon>unclassified sequences</taxon>
        <taxon>metagenomes</taxon>
        <taxon>ecological metagenomes</taxon>
    </lineage>
</organism>
<dbReference type="AlphaFoldDB" id="A0A1J5RJM3"/>
<feature type="transmembrane region" description="Helical" evidence="7">
    <location>
        <begin position="127"/>
        <end position="146"/>
    </location>
</feature>
<keyword evidence="5 7" id="KW-1133">Transmembrane helix</keyword>
<feature type="transmembrane region" description="Helical" evidence="7">
    <location>
        <begin position="293"/>
        <end position="313"/>
    </location>
</feature>
<proteinExistence type="predicted"/>
<keyword evidence="6 7" id="KW-0472">Membrane</keyword>
<evidence type="ECO:0000313" key="8">
    <source>
        <dbReference type="EMBL" id="OIQ95961.1"/>
    </source>
</evidence>
<dbReference type="InterPro" id="IPR004776">
    <property type="entry name" value="Mem_transp_PIN-like"/>
</dbReference>
<feature type="transmembrane region" description="Helical" evidence="7">
    <location>
        <begin position="96"/>
        <end position="115"/>
    </location>
</feature>
<evidence type="ECO:0000256" key="5">
    <source>
        <dbReference type="ARBA" id="ARBA00022989"/>
    </source>
</evidence>
<sequence length="321" mass="33387">MLSILSVTGPIYIVIFLGWTMTRIGLFTKADMRVLGSFVINLALPALLFSALAQHRLGPTLNGSYLLAYAMGSLAVLGAGLLWARRAAGMNATTGTIYAMGMTCSNSGFVGYPILLLTLPSVAGVSLALNMIVENALMIPLLLVLAERGRSEPGPWYRVAGQALARLAVNPLIIALVAGLAVSASGLELPEPLARTVKLLAMASGALSLFVIGGTLTGVPLQGMGKRVTPIVLGKLILHPLAVFAAILLLPLAGMPPLEGSLRMAAVLMAAMPTMGIYPILAQAYRHEDLSATALLMTTAVAFFTLSGALFLLKDLPLAAG</sequence>
<evidence type="ECO:0000256" key="7">
    <source>
        <dbReference type="SAM" id="Phobius"/>
    </source>
</evidence>
<reference evidence="8" key="1">
    <citation type="submission" date="2016-10" db="EMBL/GenBank/DDBJ databases">
        <title>Sequence of Gallionella enrichment culture.</title>
        <authorList>
            <person name="Poehlein A."/>
            <person name="Muehling M."/>
            <person name="Daniel R."/>
        </authorList>
    </citation>
    <scope>NUCLEOTIDE SEQUENCE</scope>
</reference>
<feature type="transmembrane region" description="Helical" evidence="7">
    <location>
        <begin position="199"/>
        <end position="219"/>
    </location>
</feature>
<dbReference type="GO" id="GO:0016020">
    <property type="term" value="C:membrane"/>
    <property type="evidence" value="ECO:0007669"/>
    <property type="project" value="UniProtKB-SubCell"/>
</dbReference>
<evidence type="ECO:0000256" key="4">
    <source>
        <dbReference type="ARBA" id="ARBA00022692"/>
    </source>
</evidence>
<comment type="subcellular location">
    <subcellularLocation>
        <location evidence="1">Membrane</location>
        <topology evidence="1">Multi-pass membrane protein</topology>
    </subcellularLocation>
</comment>
<keyword evidence="3" id="KW-1003">Cell membrane</keyword>
<keyword evidence="4 7" id="KW-0812">Transmembrane</keyword>
<feature type="transmembrane region" description="Helical" evidence="7">
    <location>
        <begin position="65"/>
        <end position="84"/>
    </location>
</feature>
<feature type="transmembrane region" description="Helical" evidence="7">
    <location>
        <begin position="34"/>
        <end position="53"/>
    </location>
</feature>
<dbReference type="GO" id="GO:0055085">
    <property type="term" value="P:transmembrane transport"/>
    <property type="evidence" value="ECO:0007669"/>
    <property type="project" value="InterPro"/>
</dbReference>
<feature type="transmembrane region" description="Helical" evidence="7">
    <location>
        <begin position="262"/>
        <end position="281"/>
    </location>
</feature>
<feature type="transmembrane region" description="Helical" evidence="7">
    <location>
        <begin position="231"/>
        <end position="250"/>
    </location>
</feature>
<evidence type="ECO:0000256" key="1">
    <source>
        <dbReference type="ARBA" id="ARBA00004141"/>
    </source>
</evidence>
<protein>
    <submittedName>
        <fullName evidence="8">Membrane transport protein</fullName>
    </submittedName>
</protein>
<keyword evidence="2" id="KW-0813">Transport</keyword>
<feature type="transmembrane region" description="Helical" evidence="7">
    <location>
        <begin position="167"/>
        <end position="187"/>
    </location>
</feature>
<comment type="caution">
    <text evidence="8">The sequence shown here is derived from an EMBL/GenBank/DDBJ whole genome shotgun (WGS) entry which is preliminary data.</text>
</comment>
<dbReference type="EMBL" id="MLJW01000157">
    <property type="protein sequence ID" value="OIQ95961.1"/>
    <property type="molecule type" value="Genomic_DNA"/>
</dbReference>
<evidence type="ECO:0000256" key="3">
    <source>
        <dbReference type="ARBA" id="ARBA00022475"/>
    </source>
</evidence>
<evidence type="ECO:0000256" key="2">
    <source>
        <dbReference type="ARBA" id="ARBA00022448"/>
    </source>
</evidence>
<accession>A0A1J5RJM3</accession>
<name>A0A1J5RJM3_9ZZZZ</name>
<gene>
    <name evidence="8" type="ORF">GALL_220940</name>
</gene>
<dbReference type="PANTHER" id="PTHR36838:SF1">
    <property type="entry name" value="SLR1864 PROTEIN"/>
    <property type="match status" value="1"/>
</dbReference>
<feature type="transmembrane region" description="Helical" evidence="7">
    <location>
        <begin position="6"/>
        <end position="22"/>
    </location>
</feature>
<dbReference type="Pfam" id="PF03547">
    <property type="entry name" value="Mem_trans"/>
    <property type="match status" value="1"/>
</dbReference>
<dbReference type="PANTHER" id="PTHR36838">
    <property type="entry name" value="AUXIN EFFLUX CARRIER FAMILY PROTEIN"/>
    <property type="match status" value="1"/>
</dbReference>
<evidence type="ECO:0000256" key="6">
    <source>
        <dbReference type="ARBA" id="ARBA00023136"/>
    </source>
</evidence>